<evidence type="ECO:0000313" key="1">
    <source>
        <dbReference type="EMBL" id="QNG43997.1"/>
    </source>
</evidence>
<dbReference type="AlphaFoldDB" id="A0A9X7U679"/>
<evidence type="ECO:0000313" key="2">
    <source>
        <dbReference type="Proteomes" id="UP000515377"/>
    </source>
</evidence>
<accession>A0A9X7U679</accession>
<gene>
    <name evidence="1" type="ORF">H3V42_19080</name>
</gene>
<dbReference type="RefSeq" id="WP_021228606.1">
    <property type="nucleotide sequence ID" value="NZ_JBJYKA010000015.1"/>
</dbReference>
<proteinExistence type="predicted"/>
<dbReference type="Proteomes" id="UP000515377">
    <property type="component" value="Chromosome"/>
</dbReference>
<name>A0A9X7U679_SPHYA</name>
<sequence>MQRVSELLEEVDDATPAVHLQMVLDVLTGAPIPREIQEAEVKVEPKEAPTLLAR</sequence>
<protein>
    <submittedName>
        <fullName evidence="1">Uncharacterized protein</fullName>
    </submittedName>
</protein>
<dbReference type="EMBL" id="CP060122">
    <property type="protein sequence ID" value="QNG43997.1"/>
    <property type="molecule type" value="Genomic_DNA"/>
</dbReference>
<organism evidence="1 2">
    <name type="scientific">Sphingobium yanoikuyae</name>
    <name type="common">Sphingomonas yanoikuyae</name>
    <dbReference type="NCBI Taxonomy" id="13690"/>
    <lineage>
        <taxon>Bacteria</taxon>
        <taxon>Pseudomonadati</taxon>
        <taxon>Pseudomonadota</taxon>
        <taxon>Alphaproteobacteria</taxon>
        <taxon>Sphingomonadales</taxon>
        <taxon>Sphingomonadaceae</taxon>
        <taxon>Sphingobium</taxon>
    </lineage>
</organism>
<reference evidence="1 2" key="1">
    <citation type="submission" date="2020-07" db="EMBL/GenBank/DDBJ databases">
        <title>Whole genome sequence of Sphingobium yanoikuyae A3.</title>
        <authorList>
            <person name="Han S.-S."/>
        </authorList>
    </citation>
    <scope>NUCLEOTIDE SEQUENCE [LARGE SCALE GENOMIC DNA]</scope>
    <source>
        <strain evidence="1 2">A3</strain>
    </source>
</reference>